<dbReference type="Pfam" id="PF05170">
    <property type="entry name" value="AsmA"/>
    <property type="match status" value="1"/>
</dbReference>
<dbReference type="OrthoDB" id="1109098at2"/>
<evidence type="ECO:0000313" key="8">
    <source>
        <dbReference type="EMBL" id="RIH64567.1"/>
    </source>
</evidence>
<evidence type="ECO:0000256" key="4">
    <source>
        <dbReference type="ARBA" id="ARBA00023136"/>
    </source>
</evidence>
<feature type="transmembrane region" description="Helical" evidence="5">
    <location>
        <begin position="7"/>
        <end position="30"/>
    </location>
</feature>
<comment type="subcellular location">
    <subcellularLocation>
        <location evidence="1">Membrane</location>
        <topology evidence="1">Single-pass membrane protein</topology>
    </subcellularLocation>
</comment>
<keyword evidence="2 5" id="KW-0812">Transmembrane</keyword>
<accession>A0A399CZ15</accession>
<feature type="domain" description="AsmA" evidence="7">
    <location>
        <begin position="1"/>
        <end position="163"/>
    </location>
</feature>
<proteinExistence type="predicted"/>
<evidence type="ECO:0000313" key="9">
    <source>
        <dbReference type="Proteomes" id="UP000266441"/>
    </source>
</evidence>
<name>A0A399CZ15_9BACT</name>
<reference evidence="8 9" key="1">
    <citation type="journal article" date="2015" name="Int. J. Syst. Evol. Microbiol.">
        <title>Mariniphaga sediminis sp. nov., isolated from coastal sediment.</title>
        <authorList>
            <person name="Wang F.Q."/>
            <person name="Shen Q.Y."/>
            <person name="Chen G.J."/>
            <person name="Du Z.J."/>
        </authorList>
    </citation>
    <scope>NUCLEOTIDE SEQUENCE [LARGE SCALE GENOMIC DNA]</scope>
    <source>
        <strain evidence="8 9">SY21</strain>
    </source>
</reference>
<comment type="caution">
    <text evidence="8">The sequence shown here is derived from an EMBL/GenBank/DDBJ whole genome shotgun (WGS) entry which is preliminary data.</text>
</comment>
<evidence type="ECO:0000259" key="6">
    <source>
        <dbReference type="Pfam" id="PF04357"/>
    </source>
</evidence>
<dbReference type="InterPro" id="IPR007844">
    <property type="entry name" value="AsmA"/>
</dbReference>
<keyword evidence="3 5" id="KW-1133">Transmembrane helix</keyword>
<evidence type="ECO:0000259" key="7">
    <source>
        <dbReference type="Pfam" id="PF05170"/>
    </source>
</evidence>
<feature type="domain" description="Translocation and assembly module TamB C-terminal" evidence="6">
    <location>
        <begin position="1022"/>
        <end position="1402"/>
    </location>
</feature>
<organism evidence="8 9">
    <name type="scientific">Mariniphaga sediminis</name>
    <dbReference type="NCBI Taxonomy" id="1628158"/>
    <lineage>
        <taxon>Bacteria</taxon>
        <taxon>Pseudomonadati</taxon>
        <taxon>Bacteroidota</taxon>
        <taxon>Bacteroidia</taxon>
        <taxon>Marinilabiliales</taxon>
        <taxon>Prolixibacteraceae</taxon>
        <taxon>Mariniphaga</taxon>
    </lineage>
</organism>
<dbReference type="GO" id="GO:0005886">
    <property type="term" value="C:plasma membrane"/>
    <property type="evidence" value="ECO:0007669"/>
    <property type="project" value="InterPro"/>
</dbReference>
<evidence type="ECO:0000256" key="3">
    <source>
        <dbReference type="ARBA" id="ARBA00022989"/>
    </source>
</evidence>
<keyword evidence="9" id="KW-1185">Reference proteome</keyword>
<dbReference type="PANTHER" id="PTHR36985:SF1">
    <property type="entry name" value="TRANSLOCATION AND ASSEMBLY MODULE SUBUNIT TAMB"/>
    <property type="match status" value="1"/>
</dbReference>
<gene>
    <name evidence="8" type="ORF">D1164_14520</name>
</gene>
<dbReference type="EMBL" id="QWET01000010">
    <property type="protein sequence ID" value="RIH64567.1"/>
    <property type="molecule type" value="Genomic_DNA"/>
</dbReference>
<dbReference type="InterPro" id="IPR007452">
    <property type="entry name" value="TamB_C"/>
</dbReference>
<protein>
    <submittedName>
        <fullName evidence="8">Translocation/assembly module TamB</fullName>
    </submittedName>
</protein>
<dbReference type="RefSeq" id="WP_119350725.1">
    <property type="nucleotide sequence ID" value="NZ_QWET01000010.1"/>
</dbReference>
<dbReference type="GO" id="GO:0009306">
    <property type="term" value="P:protein secretion"/>
    <property type="evidence" value="ECO:0007669"/>
    <property type="project" value="InterPro"/>
</dbReference>
<dbReference type="PANTHER" id="PTHR36985">
    <property type="entry name" value="TRANSLOCATION AND ASSEMBLY MODULE SUBUNIT TAMB"/>
    <property type="match status" value="1"/>
</dbReference>
<dbReference type="Pfam" id="PF04357">
    <property type="entry name" value="TamB"/>
    <property type="match status" value="1"/>
</dbReference>
<sequence length="1404" mass="155422">MKKGIKYSLLVPGWIVLGVIFFMVLAGLLIQTEPAKRKIADLAEKQTSRLLNGNLVIGKIEGNFFSHLILKDVFITQGTDTLAGIAEINASYNLWPLWNKTIDVYSAEIIRPQLYLEQQNDSTWNIRNLMKPGQKKETTDSDGQTAMRLKLSAFRIVEGTIRTKTLDTIIPQTVENLNTELSFYFSENEQQATLKQFSFNTIHPDFSLSQLEFSFTRNPNFMELKNFRLQTAKNLLEGEAGFEQELHTGNAQINSPALDVKEFSYFIPHLKIPVRPKININAGMTEEITRVALEMENQNQKIQLFLSSTNLVPFLFHTDETQLDYALTGKFDNVELAHWLGNPKLNYFINGEISATGRGTDPGTASVQVTGQLNNWLAKDNQPDKLFFDVSLNSGNLSGLLQGSGKFGNIKLNHSIQDVMKNPVYSAKITTRNLDLARLTGRANLSSNMNITAHIKGEEFTPEKIKAAIRMTVSNSFFQKIGLENMVASARYSSQNIQLDSLWLKTQTATLTAKGNYSFITSSNLLLATEFSGLEEFSTYLPGSNLKTRGTLTARLSGKPDSLHLESQAKLDSTQYETHLLGELTLNATVRLMPKDTIFNAQLLAAGITSGALKIDSVAAQMEGTPDSVFLTTNLTAGDFSTRLQTGVVPGRKTRVTLEDWEIAFKDKRWMLQNPPAIIEIEPLNYYVENLRLISNDMNHSLFLFAEGNISLDGEENFTLETGRLNVGDFSELFGLEQPVSGLLDIQLDLKGTADSLLLFSEFLLNDVAYNGFRIAEISGNVKHIENRVSIETLVLPGDSGKIAFSASLPLGFQPDSMAVHFNPKDSVQGLLTVRDLPLNILETLEISKNISGFLAGDINISGTVEAPLLSGNYTVNDAAFSGYGFPGFGGKFDFKNNLFSTENLIVPQDSGRLNLTATLPLRYQPDSLSIGINPKDSVSAKLLVNKISLAVLQAINPAGTIEGSLEGEINVSGPIGSPQPSGNLSLKDASVKMNEYGIDYRDVSLDLDFLRDKLEVNNFRIQSKDGNLTGTGRIDFASDFYKGNVSQSEITLKFDKFQPFNHRQFNMQVSGDAALGGKKGEVVYSGEVTIPQAEIYIPAVMRMLGKATIPEMPKPVLMQEMEKMSASGDSVNIAPPVKIKADSTRFDYLDQFNGKLRIKIPRNTWIRNEYLYVEVSGDVELIKNNDYFELFGSVDVVRGQYDMLGKTFVIDDGSIRFQGGEEMVPQMDINASYTFRNAQRVEQKLSVNIKGTANSPEVSFQLDESSVSEGDALSYILFGKSMNELTIDEHYNVAGAGGGGLAGKAAASILSSQITNFLGDKLDVDYIEVKSDGGFDNATVVVGKYLTNDLFVSYEQRFGETDEKNIAKYEVKLEYELFRFLFFELNNSSNDSGFDVILKFDAE</sequence>
<keyword evidence="4 5" id="KW-0472">Membrane</keyword>
<evidence type="ECO:0000256" key="5">
    <source>
        <dbReference type="SAM" id="Phobius"/>
    </source>
</evidence>
<evidence type="ECO:0000256" key="1">
    <source>
        <dbReference type="ARBA" id="ARBA00004167"/>
    </source>
</evidence>
<dbReference type="Proteomes" id="UP000266441">
    <property type="component" value="Unassembled WGS sequence"/>
</dbReference>
<evidence type="ECO:0000256" key="2">
    <source>
        <dbReference type="ARBA" id="ARBA00022692"/>
    </source>
</evidence>